<reference evidence="4 5" key="1">
    <citation type="submission" date="2020-08" db="EMBL/GenBank/DDBJ databases">
        <title>Genomic Encyclopedia of Type Strains, Phase IV (KMG-V): Genome sequencing to study the core and pangenomes of soil and plant-associated prokaryotes.</title>
        <authorList>
            <person name="Whitman W."/>
        </authorList>
    </citation>
    <scope>NUCLEOTIDE SEQUENCE [LARGE SCALE GENOMIC DNA]</scope>
    <source>
        <strain evidence="4 5">M8UP14</strain>
    </source>
</reference>
<dbReference type="SMART" id="SM00448">
    <property type="entry name" value="REC"/>
    <property type="match status" value="1"/>
</dbReference>
<dbReference type="RefSeq" id="WP_184222877.1">
    <property type="nucleotide sequence ID" value="NZ_JACHIP010000015.1"/>
</dbReference>
<name>A0A7W7ZIS5_9BACT</name>
<keyword evidence="4" id="KW-0238">DNA-binding</keyword>
<dbReference type="AlphaFoldDB" id="A0A7W7ZIS5"/>
<dbReference type="SUPFAM" id="SSF52172">
    <property type="entry name" value="CheY-like"/>
    <property type="match status" value="1"/>
</dbReference>
<dbReference type="CDD" id="cd00156">
    <property type="entry name" value="REC"/>
    <property type="match status" value="1"/>
</dbReference>
<dbReference type="EMBL" id="JACHIP010000015">
    <property type="protein sequence ID" value="MBB5060523.1"/>
    <property type="molecule type" value="Genomic_DNA"/>
</dbReference>
<evidence type="ECO:0000313" key="5">
    <source>
        <dbReference type="Proteomes" id="UP000540989"/>
    </source>
</evidence>
<dbReference type="PANTHER" id="PTHR44591">
    <property type="entry name" value="STRESS RESPONSE REGULATOR PROTEIN 1"/>
    <property type="match status" value="1"/>
</dbReference>
<accession>A0A7W7ZIS5</accession>
<protein>
    <submittedName>
        <fullName evidence="4">DNA-binding NtrC family response regulator</fullName>
    </submittedName>
</protein>
<sequence>MNDRPEIRVFVVDDEKVIASTLTTILKHSGFAAVAFTNPLDALSAADEKTPDLLISDVVMPELSGIELAIQLKKKAPSCKVLLFSGQAATADLLASARKGGHDFSLLAKPIHPTDLLNAIRELKN</sequence>
<dbReference type="Pfam" id="PF00072">
    <property type="entry name" value="Response_reg"/>
    <property type="match status" value="1"/>
</dbReference>
<evidence type="ECO:0000313" key="4">
    <source>
        <dbReference type="EMBL" id="MBB5060523.1"/>
    </source>
</evidence>
<dbReference type="Gene3D" id="3.40.50.2300">
    <property type="match status" value="1"/>
</dbReference>
<feature type="modified residue" description="4-aspartylphosphate" evidence="2">
    <location>
        <position position="57"/>
    </location>
</feature>
<dbReference type="InterPro" id="IPR001789">
    <property type="entry name" value="Sig_transdc_resp-reg_receiver"/>
</dbReference>
<dbReference type="GO" id="GO:0003677">
    <property type="term" value="F:DNA binding"/>
    <property type="evidence" value="ECO:0007669"/>
    <property type="project" value="UniProtKB-KW"/>
</dbReference>
<proteinExistence type="predicted"/>
<dbReference type="InterPro" id="IPR011006">
    <property type="entry name" value="CheY-like_superfamily"/>
</dbReference>
<dbReference type="Proteomes" id="UP000540989">
    <property type="component" value="Unassembled WGS sequence"/>
</dbReference>
<feature type="domain" description="Response regulatory" evidence="3">
    <location>
        <begin position="8"/>
        <end position="124"/>
    </location>
</feature>
<dbReference type="InterPro" id="IPR050595">
    <property type="entry name" value="Bact_response_regulator"/>
</dbReference>
<dbReference type="PROSITE" id="PS50110">
    <property type="entry name" value="RESPONSE_REGULATORY"/>
    <property type="match status" value="1"/>
</dbReference>
<keyword evidence="1 2" id="KW-0597">Phosphoprotein</keyword>
<evidence type="ECO:0000259" key="3">
    <source>
        <dbReference type="PROSITE" id="PS50110"/>
    </source>
</evidence>
<dbReference type="GO" id="GO:0000160">
    <property type="term" value="P:phosphorelay signal transduction system"/>
    <property type="evidence" value="ECO:0007669"/>
    <property type="project" value="InterPro"/>
</dbReference>
<dbReference type="PANTHER" id="PTHR44591:SF3">
    <property type="entry name" value="RESPONSE REGULATORY DOMAIN-CONTAINING PROTEIN"/>
    <property type="match status" value="1"/>
</dbReference>
<gene>
    <name evidence="4" type="ORF">HDF16_005259</name>
</gene>
<evidence type="ECO:0000256" key="2">
    <source>
        <dbReference type="PROSITE-ProRule" id="PRU00169"/>
    </source>
</evidence>
<organism evidence="4 5">
    <name type="scientific">Granulicella aggregans</name>
    <dbReference type="NCBI Taxonomy" id="474949"/>
    <lineage>
        <taxon>Bacteria</taxon>
        <taxon>Pseudomonadati</taxon>
        <taxon>Acidobacteriota</taxon>
        <taxon>Terriglobia</taxon>
        <taxon>Terriglobales</taxon>
        <taxon>Acidobacteriaceae</taxon>
        <taxon>Granulicella</taxon>
    </lineage>
</organism>
<keyword evidence="5" id="KW-1185">Reference proteome</keyword>
<evidence type="ECO:0000256" key="1">
    <source>
        <dbReference type="ARBA" id="ARBA00022553"/>
    </source>
</evidence>
<comment type="caution">
    <text evidence="4">The sequence shown here is derived from an EMBL/GenBank/DDBJ whole genome shotgun (WGS) entry which is preliminary data.</text>
</comment>